<evidence type="ECO:0000313" key="6">
    <source>
        <dbReference type="EMBL" id="GAA0749510.1"/>
    </source>
</evidence>
<evidence type="ECO:0000256" key="4">
    <source>
        <dbReference type="ARBA" id="ARBA00023002"/>
    </source>
</evidence>
<evidence type="ECO:0000259" key="5">
    <source>
        <dbReference type="Pfam" id="PF00890"/>
    </source>
</evidence>
<dbReference type="InterPro" id="IPR003953">
    <property type="entry name" value="FAD-dep_OxRdtase_2_FAD-bd"/>
</dbReference>
<evidence type="ECO:0000256" key="2">
    <source>
        <dbReference type="ARBA" id="ARBA00022630"/>
    </source>
</evidence>
<dbReference type="RefSeq" id="WP_231011405.1">
    <property type="nucleotide sequence ID" value="NZ_BAAAEW010000008.1"/>
</dbReference>
<protein>
    <submittedName>
        <fullName evidence="6">FAD-dependent oxidoreductase</fullName>
    </submittedName>
</protein>
<reference evidence="6 7" key="1">
    <citation type="journal article" date="2019" name="Int. J. Syst. Evol. Microbiol.">
        <title>The Global Catalogue of Microorganisms (GCM) 10K type strain sequencing project: providing services to taxonomists for standard genome sequencing and annotation.</title>
        <authorList>
            <consortium name="The Broad Institute Genomics Platform"/>
            <consortium name="The Broad Institute Genome Sequencing Center for Infectious Disease"/>
            <person name="Wu L."/>
            <person name="Ma J."/>
        </authorList>
    </citation>
    <scope>NUCLEOTIDE SEQUENCE [LARGE SCALE GENOMIC DNA]</scope>
    <source>
        <strain evidence="6 7">JCM 15503</strain>
    </source>
</reference>
<accession>A0ABN1JYL4</accession>
<dbReference type="EMBL" id="BAAAEW010000008">
    <property type="protein sequence ID" value="GAA0749510.1"/>
    <property type="molecule type" value="Genomic_DNA"/>
</dbReference>
<dbReference type="Gene3D" id="3.50.50.60">
    <property type="entry name" value="FAD/NAD(P)-binding domain"/>
    <property type="match status" value="2"/>
</dbReference>
<dbReference type="InterPro" id="IPR036188">
    <property type="entry name" value="FAD/NAD-bd_sf"/>
</dbReference>
<dbReference type="SUPFAM" id="SSF56425">
    <property type="entry name" value="Succinate dehydrogenase/fumarate reductase flavoprotein, catalytic domain"/>
    <property type="match status" value="1"/>
</dbReference>
<comment type="cofactor">
    <cofactor evidence="1">
        <name>FAD</name>
        <dbReference type="ChEBI" id="CHEBI:57692"/>
    </cofactor>
</comment>
<name>A0ABN1JYL4_9BURK</name>
<dbReference type="PRINTS" id="PR00411">
    <property type="entry name" value="PNDRDTASEI"/>
</dbReference>
<proteinExistence type="predicted"/>
<dbReference type="InterPro" id="IPR050315">
    <property type="entry name" value="FAD-oxidoreductase_2"/>
</dbReference>
<evidence type="ECO:0000313" key="7">
    <source>
        <dbReference type="Proteomes" id="UP001500279"/>
    </source>
</evidence>
<evidence type="ECO:0000256" key="1">
    <source>
        <dbReference type="ARBA" id="ARBA00001974"/>
    </source>
</evidence>
<feature type="domain" description="FAD-dependent oxidoreductase 2 FAD-binding" evidence="5">
    <location>
        <begin position="3"/>
        <end position="542"/>
    </location>
</feature>
<comment type="caution">
    <text evidence="6">The sequence shown here is derived from an EMBL/GenBank/DDBJ whole genome shotgun (WGS) entry which is preliminary data.</text>
</comment>
<sequence>MHDIIVVGSGAAGLSAACTAAALGKRVLLLEHSDRIGGTTAISGGMVWIPDNHKMHQAGLPDSAAATREYLDQTVPGSSDDPRMQAFLSRGDEAIRFLEAHTSLRLQPVSRYPDYYADLPGATAGGRVLEPVSFDGRALGADFARLRDPLPEFLLFGGMMVSREDLPVLRRVGRSPQAQWHALKLLARFMLQRLQAHRGTSLVLGNALAARLFKSALDLGVDIATRTSVIGLIETDGRVAGVRTEFDGQRGESRASLGVILATGGLSHDSALRPRYVPAAAGTLSATVRSGAAHSGAALAAGTGAQLTPATSTIDGAQAFWVPVSRFRRSDGSTALFPHTVTDRAKPGLIAVNQTGCRFVNEAVSYHEFVRAQLRSADSAIPAWLICDSRFLWKYGLGRIRPFALSARAEQRSGYLHTAPTLEALATRIGVPPASLAETVRAFNVGAARGVDTAFGRGSTIYQRHLGDADQQPNPCVAPLERPPYHAVAVFPADLGMSAGVRTDPSGRALDEAGRAIEGLYACGNDMQSVMNGAYPGPGITLGPALVFGYLAARNACGAEAPASRPPAVAPAAAEKA</sequence>
<dbReference type="SUPFAM" id="SSF51905">
    <property type="entry name" value="FAD/NAD(P)-binding domain"/>
    <property type="match status" value="1"/>
</dbReference>
<dbReference type="PANTHER" id="PTHR43400:SF10">
    <property type="entry name" value="3-OXOSTEROID 1-DEHYDROGENASE"/>
    <property type="match status" value="1"/>
</dbReference>
<dbReference type="Pfam" id="PF00890">
    <property type="entry name" value="FAD_binding_2"/>
    <property type="match status" value="1"/>
</dbReference>
<gene>
    <name evidence="6" type="ORF">GCM10009107_20330</name>
</gene>
<keyword evidence="3" id="KW-0274">FAD</keyword>
<keyword evidence="2" id="KW-0285">Flavoprotein</keyword>
<keyword evidence="4" id="KW-0560">Oxidoreductase</keyword>
<dbReference type="InterPro" id="IPR027477">
    <property type="entry name" value="Succ_DH/fumarate_Rdtase_cat_sf"/>
</dbReference>
<dbReference type="Proteomes" id="UP001500279">
    <property type="component" value="Unassembled WGS sequence"/>
</dbReference>
<keyword evidence="7" id="KW-1185">Reference proteome</keyword>
<organism evidence="6 7">
    <name type="scientific">Ideonella azotifigens</name>
    <dbReference type="NCBI Taxonomy" id="513160"/>
    <lineage>
        <taxon>Bacteria</taxon>
        <taxon>Pseudomonadati</taxon>
        <taxon>Pseudomonadota</taxon>
        <taxon>Betaproteobacteria</taxon>
        <taxon>Burkholderiales</taxon>
        <taxon>Sphaerotilaceae</taxon>
        <taxon>Ideonella</taxon>
    </lineage>
</organism>
<evidence type="ECO:0000256" key="3">
    <source>
        <dbReference type="ARBA" id="ARBA00022827"/>
    </source>
</evidence>
<dbReference type="PANTHER" id="PTHR43400">
    <property type="entry name" value="FUMARATE REDUCTASE"/>
    <property type="match status" value="1"/>
</dbReference>